<feature type="domain" description="Reverse transcriptase" evidence="1">
    <location>
        <begin position="142"/>
        <end position="335"/>
    </location>
</feature>
<dbReference type="Pfam" id="PF00078">
    <property type="entry name" value="RVT_1"/>
    <property type="match status" value="1"/>
</dbReference>
<protein>
    <recommendedName>
        <fullName evidence="1">Reverse transcriptase domain-containing protein</fullName>
    </recommendedName>
</protein>
<proteinExistence type="predicted"/>
<dbReference type="AlphaFoldDB" id="A0AAW2X8M6"/>
<evidence type="ECO:0000313" key="2">
    <source>
        <dbReference type="EMBL" id="KAL0448496.1"/>
    </source>
</evidence>
<dbReference type="InterPro" id="IPR052343">
    <property type="entry name" value="Retrotransposon-Effector_Assoc"/>
</dbReference>
<dbReference type="SUPFAM" id="SSF56672">
    <property type="entry name" value="DNA/RNA polymerases"/>
    <property type="match status" value="1"/>
</dbReference>
<dbReference type="PANTHER" id="PTHR46890">
    <property type="entry name" value="NON-LTR RETROLELEMENT REVERSE TRANSCRIPTASE-LIKE PROTEIN-RELATED"/>
    <property type="match status" value="1"/>
</dbReference>
<dbReference type="PANTHER" id="PTHR46890:SF48">
    <property type="entry name" value="RNA-DIRECTED DNA POLYMERASE"/>
    <property type="match status" value="1"/>
</dbReference>
<name>A0AAW2X8M6_9LAMI</name>
<comment type="caution">
    <text evidence="2">The sequence shown here is derived from an EMBL/GenBank/DDBJ whole genome shotgun (WGS) entry which is preliminary data.</text>
</comment>
<reference evidence="2" key="2">
    <citation type="journal article" date="2024" name="Plant">
        <title>Genomic evolution and insights into agronomic trait innovations of Sesamum species.</title>
        <authorList>
            <person name="Miao H."/>
            <person name="Wang L."/>
            <person name="Qu L."/>
            <person name="Liu H."/>
            <person name="Sun Y."/>
            <person name="Le M."/>
            <person name="Wang Q."/>
            <person name="Wei S."/>
            <person name="Zheng Y."/>
            <person name="Lin W."/>
            <person name="Duan Y."/>
            <person name="Cao H."/>
            <person name="Xiong S."/>
            <person name="Wang X."/>
            <person name="Wei L."/>
            <person name="Li C."/>
            <person name="Ma Q."/>
            <person name="Ju M."/>
            <person name="Zhao R."/>
            <person name="Li G."/>
            <person name="Mu C."/>
            <person name="Tian Q."/>
            <person name="Mei H."/>
            <person name="Zhang T."/>
            <person name="Gao T."/>
            <person name="Zhang H."/>
        </authorList>
    </citation>
    <scope>NUCLEOTIDE SEQUENCE</scope>
    <source>
        <strain evidence="2">KEN1</strain>
    </source>
</reference>
<dbReference type="InterPro" id="IPR000477">
    <property type="entry name" value="RT_dom"/>
</dbReference>
<dbReference type="InterPro" id="IPR043502">
    <property type="entry name" value="DNA/RNA_pol_sf"/>
</dbReference>
<dbReference type="CDD" id="cd01650">
    <property type="entry name" value="RT_nLTR_like"/>
    <property type="match status" value="1"/>
</dbReference>
<sequence length="335" mass="38760">MLQQRAKLRWMKEEDQCSRIFFRKINARRASQRIYQIQNAERNLLTDFNLVVNEFVEYFSRLFGGTRREGFISLDFLQQYTKHLITEEDVALISTPVMRNEVRDANFDIDEDSAPGPDGFSSGFFKAAWPIVGEDVTKAILEFFQNGWIVRQVNTTLITLIPKVNIPSKVTDFRPISCCNVIYKAITKIMVKRMQAVLEKLIDTTQNVFVPGRSISDNILLAQELLSGYKQKRLPPRCTIKVDLQKAYDSVEWNYLMVVLRLFKFPLPFINLVDQCISTASCSISLNSGIHGFFPSTRGLRQDDPISPYMFVLVMESFHLLLKWKINNEGSFKFH</sequence>
<reference evidence="2" key="1">
    <citation type="submission" date="2020-06" db="EMBL/GenBank/DDBJ databases">
        <authorList>
            <person name="Li T."/>
            <person name="Hu X."/>
            <person name="Zhang T."/>
            <person name="Song X."/>
            <person name="Zhang H."/>
            <person name="Dai N."/>
            <person name="Sheng W."/>
            <person name="Hou X."/>
            <person name="Wei L."/>
        </authorList>
    </citation>
    <scope>NUCLEOTIDE SEQUENCE</scope>
    <source>
        <strain evidence="2">KEN1</strain>
        <tissue evidence="2">Leaf</tissue>
    </source>
</reference>
<gene>
    <name evidence="2" type="ORF">Slati_1406000</name>
</gene>
<accession>A0AAW2X8M6</accession>
<dbReference type="EMBL" id="JACGWN010000005">
    <property type="protein sequence ID" value="KAL0448496.1"/>
    <property type="molecule type" value="Genomic_DNA"/>
</dbReference>
<dbReference type="PROSITE" id="PS50878">
    <property type="entry name" value="RT_POL"/>
    <property type="match status" value="1"/>
</dbReference>
<organism evidence="2">
    <name type="scientific">Sesamum latifolium</name>
    <dbReference type="NCBI Taxonomy" id="2727402"/>
    <lineage>
        <taxon>Eukaryota</taxon>
        <taxon>Viridiplantae</taxon>
        <taxon>Streptophyta</taxon>
        <taxon>Embryophyta</taxon>
        <taxon>Tracheophyta</taxon>
        <taxon>Spermatophyta</taxon>
        <taxon>Magnoliopsida</taxon>
        <taxon>eudicotyledons</taxon>
        <taxon>Gunneridae</taxon>
        <taxon>Pentapetalae</taxon>
        <taxon>asterids</taxon>
        <taxon>lamiids</taxon>
        <taxon>Lamiales</taxon>
        <taxon>Pedaliaceae</taxon>
        <taxon>Sesamum</taxon>
    </lineage>
</organism>
<evidence type="ECO:0000259" key="1">
    <source>
        <dbReference type="PROSITE" id="PS50878"/>
    </source>
</evidence>